<evidence type="ECO:0000313" key="2">
    <source>
        <dbReference type="EMBL" id="KAJ7330311.1"/>
    </source>
</evidence>
<feature type="transmembrane region" description="Helical" evidence="1">
    <location>
        <begin position="384"/>
        <end position="404"/>
    </location>
</feature>
<dbReference type="EMBL" id="JARIHO010000037">
    <property type="protein sequence ID" value="KAJ7330311.1"/>
    <property type="molecule type" value="Genomic_DNA"/>
</dbReference>
<evidence type="ECO:0000313" key="3">
    <source>
        <dbReference type="Proteomes" id="UP001218218"/>
    </source>
</evidence>
<evidence type="ECO:0000256" key="1">
    <source>
        <dbReference type="SAM" id="Phobius"/>
    </source>
</evidence>
<dbReference type="Proteomes" id="UP001218218">
    <property type="component" value="Unassembled WGS sequence"/>
</dbReference>
<keyword evidence="1" id="KW-0472">Membrane</keyword>
<accession>A0AAD6ZMU6</accession>
<keyword evidence="3" id="KW-1185">Reference proteome</keyword>
<name>A0AAD6ZMU6_9AGAR</name>
<sequence>MPPVALPHSQQPVLFKAVTAILRFAAYLVGVLPLLWPDDWERFTSFTGSVYYISDGGRLITTDDVHDPHIRELVLEVYEMQRDWFKDIDADDAEIEVFNVCDQPMVILASWSLGETYEYSTDDLKPERRAAFWDYAWEFSAHRKYLPRHLEAEFITALAFVSNGNDLVPALIYHIGRVMFSIASARDLNNYGTLVDQTEGSGTAKEPTQWGVAAWNFCLAIILLGTHENYRLRLEAIVPKGTINLPKFRHLVRNLLSEWADSNLVATVIVSVNVGFLGVNGASGIQRSASLVSSICATISLITGVHHVWQHREKTDTEREDAKEYLYFFALFTPRGACKAPPTTLDLAFTAALLAVPLALLVWAVLSFAVAISAYAFERANHTLVLVVLGGLVALSGIMFAYFWGLNGWTSRMERVVERVGL</sequence>
<feature type="transmembrane region" description="Helical" evidence="1">
    <location>
        <begin position="351"/>
        <end position="377"/>
    </location>
</feature>
<comment type="caution">
    <text evidence="2">The sequence shown here is derived from an EMBL/GenBank/DDBJ whole genome shotgun (WGS) entry which is preliminary data.</text>
</comment>
<organism evidence="2 3">
    <name type="scientific">Mycena albidolilacea</name>
    <dbReference type="NCBI Taxonomy" id="1033008"/>
    <lineage>
        <taxon>Eukaryota</taxon>
        <taxon>Fungi</taxon>
        <taxon>Dikarya</taxon>
        <taxon>Basidiomycota</taxon>
        <taxon>Agaricomycotina</taxon>
        <taxon>Agaricomycetes</taxon>
        <taxon>Agaricomycetidae</taxon>
        <taxon>Agaricales</taxon>
        <taxon>Marasmiineae</taxon>
        <taxon>Mycenaceae</taxon>
        <taxon>Mycena</taxon>
    </lineage>
</organism>
<proteinExistence type="predicted"/>
<gene>
    <name evidence="2" type="ORF">DFH08DRAFT_1022444</name>
</gene>
<reference evidence="2" key="1">
    <citation type="submission" date="2023-03" db="EMBL/GenBank/DDBJ databases">
        <title>Massive genome expansion in bonnet fungi (Mycena s.s.) driven by repeated elements and novel gene families across ecological guilds.</title>
        <authorList>
            <consortium name="Lawrence Berkeley National Laboratory"/>
            <person name="Harder C.B."/>
            <person name="Miyauchi S."/>
            <person name="Viragh M."/>
            <person name="Kuo A."/>
            <person name="Thoen E."/>
            <person name="Andreopoulos B."/>
            <person name="Lu D."/>
            <person name="Skrede I."/>
            <person name="Drula E."/>
            <person name="Henrissat B."/>
            <person name="Morin E."/>
            <person name="Kohler A."/>
            <person name="Barry K."/>
            <person name="LaButti K."/>
            <person name="Morin E."/>
            <person name="Salamov A."/>
            <person name="Lipzen A."/>
            <person name="Mereny Z."/>
            <person name="Hegedus B."/>
            <person name="Baldrian P."/>
            <person name="Stursova M."/>
            <person name="Weitz H."/>
            <person name="Taylor A."/>
            <person name="Grigoriev I.V."/>
            <person name="Nagy L.G."/>
            <person name="Martin F."/>
            <person name="Kauserud H."/>
        </authorList>
    </citation>
    <scope>NUCLEOTIDE SEQUENCE</scope>
    <source>
        <strain evidence="2">CBHHK002</strain>
    </source>
</reference>
<keyword evidence="1" id="KW-0812">Transmembrane</keyword>
<keyword evidence="1" id="KW-1133">Transmembrane helix</keyword>
<dbReference type="AlphaFoldDB" id="A0AAD6ZMU6"/>
<protein>
    <submittedName>
        <fullName evidence="2">Uncharacterized protein</fullName>
    </submittedName>
</protein>